<protein>
    <recommendedName>
        <fullName evidence="4">Ricin B lectin domain-containing protein</fullName>
    </recommendedName>
</protein>
<keyword evidence="3" id="KW-1185">Reference proteome</keyword>
<proteinExistence type="predicted"/>
<feature type="signal peptide" evidence="1">
    <location>
        <begin position="1"/>
        <end position="21"/>
    </location>
</feature>
<evidence type="ECO:0008006" key="4">
    <source>
        <dbReference type="Google" id="ProtNLM"/>
    </source>
</evidence>
<comment type="caution">
    <text evidence="2">The sequence shown here is derived from an EMBL/GenBank/DDBJ whole genome shotgun (WGS) entry which is preliminary data.</text>
</comment>
<gene>
    <name evidence="2" type="ORF">BC938DRAFT_475626</name>
</gene>
<feature type="chain" id="PRO_5019021881" description="Ricin B lectin domain-containing protein" evidence="1">
    <location>
        <begin position="22"/>
        <end position="228"/>
    </location>
</feature>
<dbReference type="Proteomes" id="UP000274822">
    <property type="component" value="Unassembled WGS sequence"/>
</dbReference>
<name>A0A433PRM1_9FUNG</name>
<accession>A0A433PRM1</accession>
<sequence>MRFLLLSLLSLLATVFLSADAKTFPYASIAEKFIYKSAVKIPAGSYTFRNRATGQYLLFDPYHYGVNAIVPAKGKSNKVSGDTTWKVIYSGGRNYSVHHRALNGNDKCMSTRYMNGIDDAAVIWGCRIDTAKPVLPAKNKIARRRQPHFPTKQTWLFLPVDSKKRTVGPRTYFYFASNAHLYNMVPRCLYPKLTSEGTTALRDCMDDDGKMKLYTDKKLHWELIKRGK</sequence>
<organism evidence="2 3">
    <name type="scientific">Jimgerdemannia flammicorona</name>
    <dbReference type="NCBI Taxonomy" id="994334"/>
    <lineage>
        <taxon>Eukaryota</taxon>
        <taxon>Fungi</taxon>
        <taxon>Fungi incertae sedis</taxon>
        <taxon>Mucoromycota</taxon>
        <taxon>Mucoromycotina</taxon>
        <taxon>Endogonomycetes</taxon>
        <taxon>Endogonales</taxon>
        <taxon>Endogonaceae</taxon>
        <taxon>Jimgerdemannia</taxon>
    </lineage>
</organism>
<dbReference type="CDD" id="cd00161">
    <property type="entry name" value="beta-trefoil_Ricin-like"/>
    <property type="match status" value="1"/>
</dbReference>
<evidence type="ECO:0000313" key="2">
    <source>
        <dbReference type="EMBL" id="RUS20137.1"/>
    </source>
</evidence>
<evidence type="ECO:0000313" key="3">
    <source>
        <dbReference type="Proteomes" id="UP000274822"/>
    </source>
</evidence>
<dbReference type="AlphaFoldDB" id="A0A433PRM1"/>
<reference evidence="2 3" key="1">
    <citation type="journal article" date="2018" name="New Phytol.">
        <title>Phylogenomics of Endogonaceae and evolution of mycorrhizas within Mucoromycota.</title>
        <authorList>
            <person name="Chang Y."/>
            <person name="Desiro A."/>
            <person name="Na H."/>
            <person name="Sandor L."/>
            <person name="Lipzen A."/>
            <person name="Clum A."/>
            <person name="Barry K."/>
            <person name="Grigoriev I.V."/>
            <person name="Martin F.M."/>
            <person name="Stajich J.E."/>
            <person name="Smith M.E."/>
            <person name="Bonito G."/>
            <person name="Spatafora J.W."/>
        </authorList>
    </citation>
    <scope>NUCLEOTIDE SEQUENCE [LARGE SCALE GENOMIC DNA]</scope>
    <source>
        <strain evidence="2 3">AD002</strain>
    </source>
</reference>
<evidence type="ECO:0000256" key="1">
    <source>
        <dbReference type="SAM" id="SignalP"/>
    </source>
</evidence>
<keyword evidence="1" id="KW-0732">Signal</keyword>
<dbReference type="EMBL" id="RBNJ01021212">
    <property type="protein sequence ID" value="RUS20137.1"/>
    <property type="molecule type" value="Genomic_DNA"/>
</dbReference>